<dbReference type="EMBL" id="BKCJ010004634">
    <property type="protein sequence ID" value="GEU62201.1"/>
    <property type="molecule type" value="Genomic_DNA"/>
</dbReference>
<sequence>MILSSSSTVTYTSVYTDFEPWRFYWGSDEEPEAPEEAPPSLNCVPGPEHPPSPNYMPGPEQPPSQDYVPGLEEPEQTPLSPDYVPEHEYPEYMVPSDTEEDPEEDPADGGDDDDDELSDDDDDDDDDNDEEQEASKDDDKEEEVHLARADSSVVPALIAEYASAPTPPSPSPLSPLSSLLPQIPSPPLPRALFTNPAFEFEVEESSAAAATRQLVLYVATMDATPRHLVSREVGYGIEYVWDDMVGYIVAPLFVKKTLGHNHGVSSKHS</sequence>
<organism evidence="2">
    <name type="scientific">Tanacetum cinerariifolium</name>
    <name type="common">Dalmatian daisy</name>
    <name type="synonym">Chrysanthemum cinerariifolium</name>
    <dbReference type="NCBI Taxonomy" id="118510"/>
    <lineage>
        <taxon>Eukaryota</taxon>
        <taxon>Viridiplantae</taxon>
        <taxon>Streptophyta</taxon>
        <taxon>Embryophyta</taxon>
        <taxon>Tracheophyta</taxon>
        <taxon>Spermatophyta</taxon>
        <taxon>Magnoliopsida</taxon>
        <taxon>eudicotyledons</taxon>
        <taxon>Gunneridae</taxon>
        <taxon>Pentapetalae</taxon>
        <taxon>asterids</taxon>
        <taxon>campanulids</taxon>
        <taxon>Asterales</taxon>
        <taxon>Asteraceae</taxon>
        <taxon>Asteroideae</taxon>
        <taxon>Anthemideae</taxon>
        <taxon>Anthemidinae</taxon>
        <taxon>Tanacetum</taxon>
    </lineage>
</organism>
<reference evidence="2" key="1">
    <citation type="journal article" date="2019" name="Sci. Rep.">
        <title>Draft genome of Tanacetum cinerariifolium, the natural source of mosquito coil.</title>
        <authorList>
            <person name="Yamashiro T."/>
            <person name="Shiraishi A."/>
            <person name="Satake H."/>
            <person name="Nakayama K."/>
        </authorList>
    </citation>
    <scope>NUCLEOTIDE SEQUENCE</scope>
</reference>
<evidence type="ECO:0000256" key="1">
    <source>
        <dbReference type="SAM" id="MobiDB-lite"/>
    </source>
</evidence>
<gene>
    <name evidence="2" type="ORF">Tci_034179</name>
</gene>
<feature type="region of interest" description="Disordered" evidence="1">
    <location>
        <begin position="26"/>
        <end position="151"/>
    </location>
</feature>
<dbReference type="AlphaFoldDB" id="A0A6L2LK37"/>
<feature type="compositionally biased region" description="Basic and acidic residues" evidence="1">
    <location>
        <begin position="133"/>
        <end position="148"/>
    </location>
</feature>
<name>A0A6L2LK37_TANCI</name>
<protein>
    <submittedName>
        <fullName evidence="2">Uncharacterized protein</fullName>
    </submittedName>
</protein>
<feature type="compositionally biased region" description="Pro residues" evidence="1">
    <location>
        <begin position="47"/>
        <end position="62"/>
    </location>
</feature>
<evidence type="ECO:0000313" key="2">
    <source>
        <dbReference type="EMBL" id="GEU62201.1"/>
    </source>
</evidence>
<feature type="compositionally biased region" description="Acidic residues" evidence="1">
    <location>
        <begin position="97"/>
        <end position="132"/>
    </location>
</feature>
<proteinExistence type="predicted"/>
<comment type="caution">
    <text evidence="2">The sequence shown here is derived from an EMBL/GenBank/DDBJ whole genome shotgun (WGS) entry which is preliminary data.</text>
</comment>
<accession>A0A6L2LK37</accession>